<proteinExistence type="predicted"/>
<sequence>MKLNLMYDTPVDLPGNISSACMSASDTLTLLLDTGDVVQHELHTPGCRPLFTTATHFSYKDGSFDAGAPSSIYTMDGITVVVNDFKTHGYLHYPGKYRIHLWREDYHADISRYPIALFRDQQQTPYIIYAVAWNHLQIMNLDTRQVVTAAKSLIEEGAEERHLAFYANYEESNMLPWPRAYDYFFGQLQLSPDNSRFLSAGWAWGSCDQCRVYDVAHFISHPRIADRSLGAWEHNNRNYCWTDNHTIAVTYDPYADEEEGAVKDAPGEIHFYDLRQEADEPMRKISVPGPPVIGAAIYYSPVLQALVLHGERTGVVVITPGGEVLYMDETLKVHGYHTGSDMLWHTAGNTIKIWQLTI</sequence>
<dbReference type="OrthoDB" id="650178at2"/>
<accession>A0A3S1D2R8</accession>
<gene>
    <name evidence="1" type="ORF">ECE50_008555</name>
</gene>
<dbReference type="AlphaFoldDB" id="A0A3S1D2R8"/>
<protein>
    <submittedName>
        <fullName evidence="1">Uncharacterized protein</fullName>
    </submittedName>
</protein>
<dbReference type="Proteomes" id="UP000281028">
    <property type="component" value="Unassembled WGS sequence"/>
</dbReference>
<dbReference type="EMBL" id="RIAR02000001">
    <property type="protein sequence ID" value="NSL86878.1"/>
    <property type="molecule type" value="Genomic_DNA"/>
</dbReference>
<evidence type="ECO:0000313" key="2">
    <source>
        <dbReference type="Proteomes" id="UP000281028"/>
    </source>
</evidence>
<comment type="caution">
    <text evidence="1">The sequence shown here is derived from an EMBL/GenBank/DDBJ whole genome shotgun (WGS) entry which is preliminary data.</text>
</comment>
<evidence type="ECO:0000313" key="1">
    <source>
        <dbReference type="EMBL" id="NSL86878.1"/>
    </source>
</evidence>
<keyword evidence="2" id="KW-1185">Reference proteome</keyword>
<name>A0A3S1D2R8_9BACT</name>
<organism evidence="1 2">
    <name type="scientific">Chitinophaga solisilvae</name>
    <dbReference type="NCBI Taxonomy" id="1233460"/>
    <lineage>
        <taxon>Bacteria</taxon>
        <taxon>Pseudomonadati</taxon>
        <taxon>Bacteroidota</taxon>
        <taxon>Chitinophagia</taxon>
        <taxon>Chitinophagales</taxon>
        <taxon>Chitinophagaceae</taxon>
        <taxon>Chitinophaga</taxon>
    </lineage>
</organism>
<reference evidence="1" key="1">
    <citation type="submission" date="2020-05" db="EMBL/GenBank/DDBJ databases">
        <title>Chitinophaga laudate sp. nov., isolated from a tropical peat swamp.</title>
        <authorList>
            <person name="Goh C.B.S."/>
            <person name="Lee M.S."/>
            <person name="Parimannan S."/>
            <person name="Pasbakhsh P."/>
            <person name="Yule C.M."/>
            <person name="Rajandas H."/>
            <person name="Loke S."/>
            <person name="Croft L."/>
            <person name="Tan J.B.L."/>
        </authorList>
    </citation>
    <scope>NUCLEOTIDE SEQUENCE</scope>
    <source>
        <strain evidence="1">Mgbs1</strain>
    </source>
</reference>
<dbReference type="SUPFAM" id="SSF82171">
    <property type="entry name" value="DPP6 N-terminal domain-like"/>
    <property type="match status" value="1"/>
</dbReference>